<organism evidence="2 3">
    <name type="scientific">Pleurodeles waltl</name>
    <name type="common">Iberian ribbed newt</name>
    <dbReference type="NCBI Taxonomy" id="8319"/>
    <lineage>
        <taxon>Eukaryota</taxon>
        <taxon>Metazoa</taxon>
        <taxon>Chordata</taxon>
        <taxon>Craniata</taxon>
        <taxon>Vertebrata</taxon>
        <taxon>Euteleostomi</taxon>
        <taxon>Amphibia</taxon>
        <taxon>Batrachia</taxon>
        <taxon>Caudata</taxon>
        <taxon>Salamandroidea</taxon>
        <taxon>Salamandridae</taxon>
        <taxon>Pleurodelinae</taxon>
        <taxon>Pleurodeles</taxon>
    </lineage>
</organism>
<comment type="caution">
    <text evidence="2">The sequence shown here is derived from an EMBL/GenBank/DDBJ whole genome shotgun (WGS) entry which is preliminary data.</text>
</comment>
<evidence type="ECO:0000313" key="3">
    <source>
        <dbReference type="Proteomes" id="UP001066276"/>
    </source>
</evidence>
<feature type="non-terminal residue" evidence="2">
    <location>
        <position position="79"/>
    </location>
</feature>
<sequence>LLWLHPPLLAPGVRGLIQAAIISFHFDLTGWLLAGSPLDFSIFLFSDFLLVLSLSRWGILFSSSSPMGLAPLGLETLPS</sequence>
<dbReference type="Proteomes" id="UP001066276">
    <property type="component" value="Chromosome 8"/>
</dbReference>
<evidence type="ECO:0000256" key="1">
    <source>
        <dbReference type="SAM" id="Phobius"/>
    </source>
</evidence>
<feature type="non-terminal residue" evidence="2">
    <location>
        <position position="1"/>
    </location>
</feature>
<proteinExistence type="predicted"/>
<evidence type="ECO:0000313" key="2">
    <source>
        <dbReference type="EMBL" id="KAJ1119663.1"/>
    </source>
</evidence>
<reference evidence="2" key="1">
    <citation type="journal article" date="2022" name="bioRxiv">
        <title>Sequencing and chromosome-scale assembly of the giantPleurodeles waltlgenome.</title>
        <authorList>
            <person name="Brown T."/>
            <person name="Elewa A."/>
            <person name="Iarovenko S."/>
            <person name="Subramanian E."/>
            <person name="Araus A.J."/>
            <person name="Petzold A."/>
            <person name="Susuki M."/>
            <person name="Suzuki K.-i.T."/>
            <person name="Hayashi T."/>
            <person name="Toyoda A."/>
            <person name="Oliveira C."/>
            <person name="Osipova E."/>
            <person name="Leigh N.D."/>
            <person name="Simon A."/>
            <person name="Yun M.H."/>
        </authorList>
    </citation>
    <scope>NUCLEOTIDE SEQUENCE</scope>
    <source>
        <strain evidence="2">20211129_DDA</strain>
        <tissue evidence="2">Liver</tissue>
    </source>
</reference>
<keyword evidence="3" id="KW-1185">Reference proteome</keyword>
<accession>A0AAV7NU82</accession>
<feature type="transmembrane region" description="Helical" evidence="1">
    <location>
        <begin position="12"/>
        <end position="34"/>
    </location>
</feature>
<feature type="transmembrane region" description="Helical" evidence="1">
    <location>
        <begin position="40"/>
        <end position="59"/>
    </location>
</feature>
<protein>
    <submittedName>
        <fullName evidence="2">Uncharacterized protein</fullName>
    </submittedName>
</protein>
<dbReference type="EMBL" id="JANPWB010000012">
    <property type="protein sequence ID" value="KAJ1119663.1"/>
    <property type="molecule type" value="Genomic_DNA"/>
</dbReference>
<keyword evidence="1" id="KW-0812">Transmembrane</keyword>
<keyword evidence="1" id="KW-1133">Transmembrane helix</keyword>
<name>A0AAV7NU82_PLEWA</name>
<dbReference type="AlphaFoldDB" id="A0AAV7NU82"/>
<keyword evidence="1" id="KW-0472">Membrane</keyword>
<gene>
    <name evidence="2" type="ORF">NDU88_007848</name>
</gene>